<reference evidence="1 2" key="1">
    <citation type="submission" date="2022-10" db="EMBL/GenBank/DDBJ databases">
        <title>High-quality genome sequences of two octocoral-associated bacteria, Endozoicomonas euniceicola EF212 and Endozoicomonas gorgoniicola PS125.</title>
        <authorList>
            <person name="Chiou Y.-J."/>
            <person name="Chen Y.-H."/>
        </authorList>
    </citation>
    <scope>NUCLEOTIDE SEQUENCE [LARGE SCALE GENOMIC DNA]</scope>
    <source>
        <strain evidence="1 2">PS125</strain>
    </source>
</reference>
<name>A0ABT3MT03_9GAMM</name>
<keyword evidence="2" id="KW-1185">Reference proteome</keyword>
<dbReference type="RefSeq" id="WP_262567112.1">
    <property type="nucleotide sequence ID" value="NZ_JAPFCC010000001.1"/>
</dbReference>
<proteinExistence type="predicted"/>
<dbReference type="Proteomes" id="UP001209854">
    <property type="component" value="Unassembled WGS sequence"/>
</dbReference>
<evidence type="ECO:0000313" key="1">
    <source>
        <dbReference type="EMBL" id="MCW7552134.1"/>
    </source>
</evidence>
<gene>
    <name evidence="1" type="ORF">NX722_05635</name>
</gene>
<dbReference type="EMBL" id="JAPFCC010000001">
    <property type="protein sequence ID" value="MCW7552134.1"/>
    <property type="molecule type" value="Genomic_DNA"/>
</dbReference>
<sequence>MIQLNVNLSGLKELEKQLRELSGPGSIAGAKVLRSAMMSTSLPLFRQIQRTAPISAGKPRKRKSKKGTVEIRPGFLKHKIRRRSYINKTGHGNRNISGSGLVKIRIGGFAPYTHFVEYGTDYGPRHPFTIAPQPFIRPAFDAHWRGLLNNFSGILAKRLASARKRMNR</sequence>
<protein>
    <submittedName>
        <fullName evidence="1">HK97 gp10 family phage protein</fullName>
    </submittedName>
</protein>
<accession>A0ABT3MT03</accession>
<organism evidence="1 2">
    <name type="scientific">Endozoicomonas gorgoniicola</name>
    <dbReference type="NCBI Taxonomy" id="1234144"/>
    <lineage>
        <taxon>Bacteria</taxon>
        <taxon>Pseudomonadati</taxon>
        <taxon>Pseudomonadota</taxon>
        <taxon>Gammaproteobacteria</taxon>
        <taxon>Oceanospirillales</taxon>
        <taxon>Endozoicomonadaceae</taxon>
        <taxon>Endozoicomonas</taxon>
    </lineage>
</organism>
<evidence type="ECO:0000313" key="2">
    <source>
        <dbReference type="Proteomes" id="UP001209854"/>
    </source>
</evidence>
<comment type="caution">
    <text evidence="1">The sequence shown here is derived from an EMBL/GenBank/DDBJ whole genome shotgun (WGS) entry which is preliminary data.</text>
</comment>